<gene>
    <name evidence="3" type="ORF">METZ01_LOCUS136830</name>
</gene>
<protein>
    <submittedName>
        <fullName evidence="3">Uncharacterized protein</fullName>
    </submittedName>
</protein>
<name>A0A381Z3V8_9ZZZZ</name>
<organism evidence="3">
    <name type="scientific">marine metagenome</name>
    <dbReference type="NCBI Taxonomy" id="408172"/>
    <lineage>
        <taxon>unclassified sequences</taxon>
        <taxon>metagenomes</taxon>
        <taxon>ecological metagenomes</taxon>
    </lineage>
</organism>
<dbReference type="EMBL" id="UINC01019864">
    <property type="protein sequence ID" value="SVA83976.1"/>
    <property type="molecule type" value="Genomic_DNA"/>
</dbReference>
<sequence length="69" mass="7367">CPAKIQRERLAARDGETDNHGELIMRAQAGRKARLAAAADIIKNAGSLAATRQQVEALHNTYVNLAASV</sequence>
<dbReference type="GO" id="GO:0004140">
    <property type="term" value="F:dephospho-CoA kinase activity"/>
    <property type="evidence" value="ECO:0007669"/>
    <property type="project" value="InterPro"/>
</dbReference>
<keyword evidence="1" id="KW-0547">Nucleotide-binding</keyword>
<dbReference type="AlphaFoldDB" id="A0A381Z3V8"/>
<dbReference type="InterPro" id="IPR027417">
    <property type="entry name" value="P-loop_NTPase"/>
</dbReference>
<proteinExistence type="predicted"/>
<evidence type="ECO:0000313" key="3">
    <source>
        <dbReference type="EMBL" id="SVA83976.1"/>
    </source>
</evidence>
<keyword evidence="2" id="KW-0067">ATP-binding</keyword>
<feature type="non-terminal residue" evidence="3">
    <location>
        <position position="1"/>
    </location>
</feature>
<dbReference type="PROSITE" id="PS51219">
    <property type="entry name" value="DPCK"/>
    <property type="match status" value="1"/>
</dbReference>
<accession>A0A381Z3V8</accession>
<dbReference type="InterPro" id="IPR001977">
    <property type="entry name" value="Depp_CoAkinase"/>
</dbReference>
<dbReference type="GO" id="GO:0015937">
    <property type="term" value="P:coenzyme A biosynthetic process"/>
    <property type="evidence" value="ECO:0007669"/>
    <property type="project" value="InterPro"/>
</dbReference>
<evidence type="ECO:0000256" key="1">
    <source>
        <dbReference type="ARBA" id="ARBA00022741"/>
    </source>
</evidence>
<dbReference type="Gene3D" id="3.40.50.300">
    <property type="entry name" value="P-loop containing nucleotide triphosphate hydrolases"/>
    <property type="match status" value="1"/>
</dbReference>
<reference evidence="3" key="1">
    <citation type="submission" date="2018-05" db="EMBL/GenBank/DDBJ databases">
        <authorList>
            <person name="Lanie J.A."/>
            <person name="Ng W.-L."/>
            <person name="Kazmierczak K.M."/>
            <person name="Andrzejewski T.M."/>
            <person name="Davidsen T.M."/>
            <person name="Wayne K.J."/>
            <person name="Tettelin H."/>
            <person name="Glass J.I."/>
            <person name="Rusch D."/>
            <person name="Podicherti R."/>
            <person name="Tsui H.-C.T."/>
            <person name="Winkler M.E."/>
        </authorList>
    </citation>
    <scope>NUCLEOTIDE SEQUENCE</scope>
</reference>
<dbReference type="GO" id="GO:0005524">
    <property type="term" value="F:ATP binding"/>
    <property type="evidence" value="ECO:0007669"/>
    <property type="project" value="UniProtKB-KW"/>
</dbReference>
<evidence type="ECO:0000256" key="2">
    <source>
        <dbReference type="ARBA" id="ARBA00022840"/>
    </source>
</evidence>